<protein>
    <submittedName>
        <fullName evidence="1">Secreted protein</fullName>
    </submittedName>
</protein>
<accession>A0A1H6K244</accession>
<sequence>MLIWVMFLVMATLALPAISVKAFAATVIATLECFPPKFGVTIIVY</sequence>
<dbReference type="Proteomes" id="UP000198988">
    <property type="component" value="Unassembled WGS sequence"/>
</dbReference>
<name>A0A1H6K244_9GAMM</name>
<dbReference type="EMBL" id="CDSC02000077">
    <property type="protein sequence ID" value="SEH65590.1"/>
    <property type="molecule type" value="Genomic_DNA"/>
</dbReference>
<evidence type="ECO:0000313" key="1">
    <source>
        <dbReference type="EMBL" id="SEH65590.1"/>
    </source>
</evidence>
<gene>
    <name evidence="1" type="ORF">BAZSYMA_ACONTIG00984_9</name>
</gene>
<proteinExistence type="predicted"/>
<dbReference type="AlphaFoldDB" id="A0A1H6K244"/>
<evidence type="ECO:0000313" key="2">
    <source>
        <dbReference type="Proteomes" id="UP000198988"/>
    </source>
</evidence>
<organism evidence="1 2">
    <name type="scientific">Bathymodiolus azoricus thioautotrophic gill symbiont</name>
    <dbReference type="NCBI Taxonomy" id="235205"/>
    <lineage>
        <taxon>Bacteria</taxon>
        <taxon>Pseudomonadati</taxon>
        <taxon>Pseudomonadota</taxon>
        <taxon>Gammaproteobacteria</taxon>
        <taxon>sulfur-oxidizing symbionts</taxon>
    </lineage>
</organism>
<reference evidence="2" key="1">
    <citation type="submission" date="2016-06" db="EMBL/GenBank/DDBJ databases">
        <authorList>
            <person name="Petersen J."/>
            <person name="Sayavedra L."/>
        </authorList>
    </citation>
    <scope>NUCLEOTIDE SEQUENCE [LARGE SCALE GENOMIC DNA]</scope>
    <source>
        <strain evidence="2">BazSymA</strain>
    </source>
</reference>